<accession>A0ABS1L1J4</accession>
<dbReference type="EMBL" id="JAERRB010000017">
    <property type="protein sequence ID" value="MBL0745556.1"/>
    <property type="molecule type" value="Genomic_DNA"/>
</dbReference>
<evidence type="ECO:0000313" key="2">
    <source>
        <dbReference type="Proteomes" id="UP000613030"/>
    </source>
</evidence>
<protein>
    <submittedName>
        <fullName evidence="1">Uncharacterized protein</fullName>
    </submittedName>
</protein>
<comment type="caution">
    <text evidence="1">The sequence shown here is derived from an EMBL/GenBank/DDBJ whole genome shotgun (WGS) entry which is preliminary data.</text>
</comment>
<keyword evidence="2" id="KW-1185">Reference proteome</keyword>
<dbReference type="RefSeq" id="WP_202016049.1">
    <property type="nucleotide sequence ID" value="NZ_JAERRB010000017.1"/>
</dbReference>
<reference evidence="1 2" key="1">
    <citation type="submission" date="2021-01" db="EMBL/GenBank/DDBJ databases">
        <title>Chryseolinea sp. Jin1 Genome sequencing and assembly.</title>
        <authorList>
            <person name="Kim I."/>
        </authorList>
    </citation>
    <scope>NUCLEOTIDE SEQUENCE [LARGE SCALE GENOMIC DNA]</scope>
    <source>
        <strain evidence="1 2">Jin1</strain>
    </source>
</reference>
<gene>
    <name evidence="1" type="ORF">JI741_30265</name>
</gene>
<sequence length="156" mass="17039">MKNKSRLSRADALLGLALCFVLFSFVVTPGAHSVQVFLDSKLVMDRYVNEKTDAPKLTLDAAENHSQLIVKYSECGRTVTGRKITIKDSDNKVLKEWTFSGSATGFKEPMTCPVKDILALKKKGTTLKLFYASNDFPGGQQIAYLLLGGNATTASN</sequence>
<evidence type="ECO:0000313" key="1">
    <source>
        <dbReference type="EMBL" id="MBL0745556.1"/>
    </source>
</evidence>
<dbReference type="Proteomes" id="UP000613030">
    <property type="component" value="Unassembled WGS sequence"/>
</dbReference>
<proteinExistence type="predicted"/>
<name>A0ABS1L1J4_9BACT</name>
<organism evidence="1 2">
    <name type="scientific">Chryseolinea lacunae</name>
    <dbReference type="NCBI Taxonomy" id="2801331"/>
    <lineage>
        <taxon>Bacteria</taxon>
        <taxon>Pseudomonadati</taxon>
        <taxon>Bacteroidota</taxon>
        <taxon>Cytophagia</taxon>
        <taxon>Cytophagales</taxon>
        <taxon>Fulvivirgaceae</taxon>
        <taxon>Chryseolinea</taxon>
    </lineage>
</organism>